<keyword evidence="3" id="KW-1185">Reference proteome</keyword>
<dbReference type="Pfam" id="PF18974">
    <property type="entry name" value="DUF5710"/>
    <property type="match status" value="1"/>
</dbReference>
<name>A0ABV2CV65_9RHOO</name>
<accession>A0ABV2CV65</accession>
<evidence type="ECO:0000259" key="1">
    <source>
        <dbReference type="Pfam" id="PF18974"/>
    </source>
</evidence>
<comment type="caution">
    <text evidence="2">The sequence shown here is derived from an EMBL/GenBank/DDBJ whole genome shotgun (WGS) entry which is preliminary data.</text>
</comment>
<dbReference type="InterPro" id="IPR043764">
    <property type="entry name" value="DUF5710"/>
</dbReference>
<evidence type="ECO:0000313" key="3">
    <source>
        <dbReference type="Proteomes" id="UP001548590"/>
    </source>
</evidence>
<dbReference type="EMBL" id="JBEWLZ010000016">
    <property type="protein sequence ID" value="MET1491824.1"/>
    <property type="molecule type" value="Genomic_DNA"/>
</dbReference>
<proteinExistence type="predicted"/>
<organism evidence="2 3">
    <name type="scientific">Uliginosibacterium paludis</name>
    <dbReference type="NCBI Taxonomy" id="1615952"/>
    <lineage>
        <taxon>Bacteria</taxon>
        <taxon>Pseudomonadati</taxon>
        <taxon>Pseudomonadota</taxon>
        <taxon>Betaproteobacteria</taxon>
        <taxon>Rhodocyclales</taxon>
        <taxon>Zoogloeaceae</taxon>
        <taxon>Uliginosibacterium</taxon>
    </lineage>
</organism>
<reference evidence="2 3" key="1">
    <citation type="submission" date="2024-07" db="EMBL/GenBank/DDBJ databases">
        <title>Uliginosibacterium paludis KCTC:42655.</title>
        <authorList>
            <person name="Kim M.K."/>
        </authorList>
    </citation>
    <scope>NUCLEOTIDE SEQUENCE [LARGE SCALE GENOMIC DNA]</scope>
    <source>
        <strain evidence="2 3">KCTC 42655</strain>
    </source>
</reference>
<feature type="domain" description="DUF5710" evidence="1">
    <location>
        <begin position="2"/>
        <end position="45"/>
    </location>
</feature>
<dbReference type="RefSeq" id="WP_345929971.1">
    <property type="nucleotide sequence ID" value="NZ_JBDIVF010000013.1"/>
</dbReference>
<evidence type="ECO:0000313" key="2">
    <source>
        <dbReference type="EMBL" id="MET1491824.1"/>
    </source>
</evidence>
<sequence>MRFDLKVPFAEKDAAKKLGARWDAARKLWYVADGKDPAAFAKWSPVPHEAGAAAPASAPVSRATSSRSVVETSGKPIVGSRYVEVSVSCECPPWEVCEQCRAVSFQAPA</sequence>
<gene>
    <name evidence="2" type="ORF">ABVT11_18440</name>
</gene>
<dbReference type="Proteomes" id="UP001548590">
    <property type="component" value="Unassembled WGS sequence"/>
</dbReference>
<protein>
    <submittedName>
        <fullName evidence="2">DUF5710 domain-containing protein</fullName>
    </submittedName>
</protein>